<dbReference type="OrthoDB" id="9763616at2"/>
<dbReference type="EMBL" id="ABZS01000122">
    <property type="protein sequence ID" value="EEP60275.1"/>
    <property type="molecule type" value="Genomic_DNA"/>
</dbReference>
<dbReference type="Gene3D" id="3.60.21.70">
    <property type="entry name" value="PhoD-like phosphatase"/>
    <property type="match status" value="1"/>
</dbReference>
<protein>
    <submittedName>
        <fullName evidence="2">Twin-arginine translocation pathway signal</fullName>
    </submittedName>
</protein>
<gene>
    <name evidence="2" type="ORF">SULYE_1229</name>
</gene>
<dbReference type="Pfam" id="PF09423">
    <property type="entry name" value="PhoD"/>
    <property type="match status" value="1"/>
</dbReference>
<dbReference type="AlphaFoldDB" id="C4FKX9"/>
<feature type="domain" description="PhoD-like phosphatase metallophosphatase" evidence="1">
    <location>
        <begin position="9"/>
        <end position="209"/>
    </location>
</feature>
<evidence type="ECO:0000313" key="2">
    <source>
        <dbReference type="EMBL" id="EEP60275.1"/>
    </source>
</evidence>
<keyword evidence="3" id="KW-1185">Reference proteome</keyword>
<name>C4FKX9_9AQUI</name>
<organism evidence="2 3">
    <name type="scientific">Sulfurihydrogenibium yellowstonense SS-5</name>
    <dbReference type="NCBI Taxonomy" id="432331"/>
    <lineage>
        <taxon>Bacteria</taxon>
        <taxon>Pseudomonadati</taxon>
        <taxon>Aquificota</taxon>
        <taxon>Aquificia</taxon>
        <taxon>Aquificales</taxon>
        <taxon>Hydrogenothermaceae</taxon>
        <taxon>Sulfurihydrogenibium</taxon>
    </lineage>
</organism>
<dbReference type="PANTHER" id="PTHR43606:SF2">
    <property type="entry name" value="ALKALINE PHOSPHATASE FAMILY PROTEIN (AFU_ORTHOLOGUE AFUA_5G03860)"/>
    <property type="match status" value="1"/>
</dbReference>
<dbReference type="RefSeq" id="WP_007547425.1">
    <property type="nucleotide sequence ID" value="NZ_ABZS01000122.1"/>
</dbReference>
<evidence type="ECO:0000259" key="1">
    <source>
        <dbReference type="Pfam" id="PF09423"/>
    </source>
</evidence>
<dbReference type="Proteomes" id="UP000005540">
    <property type="component" value="Unassembled WGS sequence"/>
</dbReference>
<accession>C4FKX9</accession>
<dbReference type="InterPro" id="IPR018946">
    <property type="entry name" value="PhoD-like_MPP"/>
</dbReference>
<comment type="caution">
    <text evidence="2">The sequence shown here is derived from an EMBL/GenBank/DDBJ whole genome shotgun (WGS) entry which is preliminary data.</text>
</comment>
<reference evidence="2 3" key="1">
    <citation type="submission" date="2009-04" db="EMBL/GenBank/DDBJ databases">
        <authorList>
            <person name="Reysenbach A.-L."/>
            <person name="Heidelberg J.F."/>
            <person name="Nelson W.C."/>
        </authorList>
    </citation>
    <scope>NUCLEOTIDE SEQUENCE [LARGE SCALE GENOMIC DNA]</scope>
    <source>
        <strain evidence="2 3">SS-5</strain>
    </source>
</reference>
<evidence type="ECO:0000313" key="3">
    <source>
        <dbReference type="Proteomes" id="UP000005540"/>
    </source>
</evidence>
<dbReference type="InterPro" id="IPR052900">
    <property type="entry name" value="Phospholipid_Metab_Enz"/>
</dbReference>
<dbReference type="PANTHER" id="PTHR43606">
    <property type="entry name" value="PHOSPHATASE, PUTATIVE (AFU_ORTHOLOGUE AFUA_6G08710)-RELATED"/>
    <property type="match status" value="1"/>
</dbReference>
<dbReference type="InterPro" id="IPR038607">
    <property type="entry name" value="PhoD-like_sf"/>
</dbReference>
<feature type="non-terminal residue" evidence="2">
    <location>
        <position position="1"/>
    </location>
</feature>
<proteinExistence type="predicted"/>
<sequence>AQNPLEWITIYRDFKIGELAHLICLDERSYRTPQPCDKRFASAGCEDQYKTSMLGENQKFWFYEKLKQGNNWKIVANEVQFVQGKINGLYGSLDAWDGYIKERQEIIEFLNKNNINKFVALTGDRHAALIAEIPTEFKESYEKIVGAEFMTPAISSISAAEANWWKDYGVKDVDEYAQLEMKQNPWTKYLSHRVWGYSILDIDKSSAKCQIVNVDKYKKDSNKEIAATYQYIPGKGLMKF</sequence>